<keyword evidence="2" id="KW-1185">Reference proteome</keyword>
<dbReference type="EMBL" id="KN882035">
    <property type="protein sequence ID" value="KIY46346.1"/>
    <property type="molecule type" value="Genomic_DNA"/>
</dbReference>
<dbReference type="AlphaFoldDB" id="A0A0D7A8V8"/>
<proteinExistence type="predicted"/>
<evidence type="ECO:0000313" key="1">
    <source>
        <dbReference type="EMBL" id="KIY46346.1"/>
    </source>
</evidence>
<name>A0A0D7A8V8_9AGAR</name>
<dbReference type="Proteomes" id="UP000054144">
    <property type="component" value="Unassembled WGS sequence"/>
</dbReference>
<protein>
    <recommendedName>
        <fullName evidence="3">F-box domain-containing protein</fullName>
    </recommendedName>
</protein>
<dbReference type="OrthoDB" id="3353982at2759"/>
<organism evidence="1 2">
    <name type="scientific">Fistulina hepatica ATCC 64428</name>
    <dbReference type="NCBI Taxonomy" id="1128425"/>
    <lineage>
        <taxon>Eukaryota</taxon>
        <taxon>Fungi</taxon>
        <taxon>Dikarya</taxon>
        <taxon>Basidiomycota</taxon>
        <taxon>Agaricomycotina</taxon>
        <taxon>Agaricomycetes</taxon>
        <taxon>Agaricomycetidae</taxon>
        <taxon>Agaricales</taxon>
        <taxon>Fistulinaceae</taxon>
        <taxon>Fistulina</taxon>
    </lineage>
</organism>
<sequence>QHTALALSRVLPGHIPTSYLFRYVRITRSNQPFQLYKVLRSGGVTISWVQSLAMECWEAVDANIVLMVLQLLPDLPALTIYIGPASLAPEHLDELLTIPRPNLRYLSLRFKPYVDKPSYDQFLRGAYFDSALTALAKWPACDLPSLSIVQDPMDPKAVHQRAFAQPLVFLGLDVNLSVLASSDYLSTVTALRLRIPGRQVTQPLTAHPWSLPSIDLLDLSTCNILESDVDALLQHFVTLRYLILDECAVFHGELRGGEWEALGKRCALAGVRRAAERELTLRIWLEANSTAHRDAALKRANQKFSRKIKRGRHGLASSYVSIRQEIETTLPVGPAEWLSSGKRLRVLPPWPTLRSITISSCRVRPDTVPAVRAEFEAGWTEGLAQLEVRRATLRKWRAAGTSIILCFKDADDAATDSEDDDDGENYEDGLQGLAFISSQDDFALRHVPCPVLCLAGADRHGNHVEGCGHEIAWDIWKDGL</sequence>
<evidence type="ECO:0000313" key="2">
    <source>
        <dbReference type="Proteomes" id="UP000054144"/>
    </source>
</evidence>
<gene>
    <name evidence="1" type="ORF">FISHEDRAFT_47461</name>
</gene>
<dbReference type="SUPFAM" id="SSF52047">
    <property type="entry name" value="RNI-like"/>
    <property type="match status" value="1"/>
</dbReference>
<feature type="non-terminal residue" evidence="1">
    <location>
        <position position="1"/>
    </location>
</feature>
<evidence type="ECO:0008006" key="3">
    <source>
        <dbReference type="Google" id="ProtNLM"/>
    </source>
</evidence>
<reference evidence="1 2" key="1">
    <citation type="journal article" date="2015" name="Fungal Genet. Biol.">
        <title>Evolution of novel wood decay mechanisms in Agaricales revealed by the genome sequences of Fistulina hepatica and Cylindrobasidium torrendii.</title>
        <authorList>
            <person name="Floudas D."/>
            <person name="Held B.W."/>
            <person name="Riley R."/>
            <person name="Nagy L.G."/>
            <person name="Koehler G."/>
            <person name="Ransdell A.S."/>
            <person name="Younus H."/>
            <person name="Chow J."/>
            <person name="Chiniquy J."/>
            <person name="Lipzen A."/>
            <person name="Tritt A."/>
            <person name="Sun H."/>
            <person name="Haridas S."/>
            <person name="LaButti K."/>
            <person name="Ohm R.A."/>
            <person name="Kues U."/>
            <person name="Blanchette R.A."/>
            <person name="Grigoriev I.V."/>
            <person name="Minto R.E."/>
            <person name="Hibbett D.S."/>
        </authorList>
    </citation>
    <scope>NUCLEOTIDE SEQUENCE [LARGE SCALE GENOMIC DNA]</scope>
    <source>
        <strain evidence="1 2">ATCC 64428</strain>
    </source>
</reference>
<accession>A0A0D7A8V8</accession>